<dbReference type="InterPro" id="IPR024481">
    <property type="entry name" value="Helicase_Sen1_N"/>
</dbReference>
<name>A0A8C4QH46_EPTBU</name>
<feature type="domain" description="Helicase Sen1 N-terminal" evidence="1">
    <location>
        <begin position="43"/>
        <end position="299"/>
    </location>
</feature>
<keyword evidence="3" id="KW-1185">Reference proteome</keyword>
<protein>
    <recommendedName>
        <fullName evidence="1">Helicase Sen1 N-terminal domain-containing protein</fullName>
    </recommendedName>
</protein>
<proteinExistence type="predicted"/>
<reference evidence="2" key="1">
    <citation type="submission" date="2025-08" db="UniProtKB">
        <authorList>
            <consortium name="Ensembl"/>
        </authorList>
    </citation>
    <scope>IDENTIFICATION</scope>
</reference>
<dbReference type="GeneTree" id="ENSGT00940000166351"/>
<evidence type="ECO:0000313" key="2">
    <source>
        <dbReference type="Ensembl" id="ENSEBUP00000014876.1"/>
    </source>
</evidence>
<organism evidence="2 3">
    <name type="scientific">Eptatretus burgeri</name>
    <name type="common">Inshore hagfish</name>
    <dbReference type="NCBI Taxonomy" id="7764"/>
    <lineage>
        <taxon>Eukaryota</taxon>
        <taxon>Metazoa</taxon>
        <taxon>Chordata</taxon>
        <taxon>Craniata</taxon>
        <taxon>Vertebrata</taxon>
        <taxon>Cyclostomata</taxon>
        <taxon>Myxini</taxon>
        <taxon>Myxiniformes</taxon>
        <taxon>Myxinidae</taxon>
        <taxon>Eptatretinae</taxon>
        <taxon>Eptatretus</taxon>
    </lineage>
</organism>
<dbReference type="Pfam" id="PF12726">
    <property type="entry name" value="SEN1_N"/>
    <property type="match status" value="1"/>
</dbReference>
<accession>A0A8C4QH46</accession>
<evidence type="ECO:0000313" key="3">
    <source>
        <dbReference type="Proteomes" id="UP000694388"/>
    </source>
</evidence>
<evidence type="ECO:0000259" key="1">
    <source>
        <dbReference type="Pfam" id="PF12726"/>
    </source>
</evidence>
<dbReference type="Ensembl" id="ENSEBUT00000015452.1">
    <property type="protein sequence ID" value="ENSEBUP00000014876.1"/>
    <property type="gene ID" value="ENSEBUG00000009374.1"/>
</dbReference>
<dbReference type="Proteomes" id="UP000694388">
    <property type="component" value="Unplaced"/>
</dbReference>
<dbReference type="AlphaFoldDB" id="A0A8C4QH46"/>
<reference evidence="2" key="2">
    <citation type="submission" date="2025-09" db="UniProtKB">
        <authorList>
            <consortium name="Ensembl"/>
        </authorList>
    </citation>
    <scope>IDENTIFICATION</scope>
</reference>
<sequence length="320" mass="36230">MVTCQWCTAEGTKLQTSDCVPCETFLMAYANGHLDDEKIEAADDDLSYCFDCVTAYHHARRVVVAQSNCLNEVLSQRECYRLSTLFTRTLKDFQNAAQEVFLLDQGEEQRVGGEGVDLELALRTPIMEILENPFLLNHLDVATHLVEALCYLETLKQPFQVDYYTHPPGVYLLILHPQEEVRRWALRSAQQLGHLSRDDYYGLRDVFLTVLNLIHSIVSQRNVGSGGGCVTALPPHLFTSANKKNFWLGVCMLLTLLDQQAMETLLLDQAPQTNILEAILSAMEMTTEGPLKFLFQHFQSDISKENKFATLLLLVEVIKL</sequence>